<gene>
    <name evidence="9" type="ORF">M5K25_006637</name>
</gene>
<proteinExistence type="inferred from homology"/>
<evidence type="ECO:0000313" key="10">
    <source>
        <dbReference type="Proteomes" id="UP001552299"/>
    </source>
</evidence>
<evidence type="ECO:0000256" key="4">
    <source>
        <dbReference type="ARBA" id="ARBA00022912"/>
    </source>
</evidence>
<evidence type="ECO:0000256" key="3">
    <source>
        <dbReference type="ARBA" id="ARBA00022801"/>
    </source>
</evidence>
<dbReference type="SUPFAM" id="SSF52799">
    <property type="entry name" value="(Phosphotyrosine protein) phosphatases II"/>
    <property type="match status" value="1"/>
</dbReference>
<dbReference type="SMART" id="SM00195">
    <property type="entry name" value="DSPc"/>
    <property type="match status" value="1"/>
</dbReference>
<dbReference type="Pfam" id="PF00782">
    <property type="entry name" value="DSPc"/>
    <property type="match status" value="1"/>
</dbReference>
<dbReference type="InterPro" id="IPR016278">
    <property type="entry name" value="DUSP12"/>
</dbReference>
<evidence type="ECO:0000256" key="5">
    <source>
        <dbReference type="PIRSR" id="PIRSR000941-50"/>
    </source>
</evidence>
<dbReference type="PROSITE" id="PS00383">
    <property type="entry name" value="TYR_PHOSPHATASE_1"/>
    <property type="match status" value="1"/>
</dbReference>
<dbReference type="InterPro" id="IPR000387">
    <property type="entry name" value="Tyr_Pase_dom"/>
</dbReference>
<evidence type="ECO:0000256" key="2">
    <source>
        <dbReference type="ARBA" id="ARBA00013064"/>
    </source>
</evidence>
<keyword evidence="10" id="KW-1185">Reference proteome</keyword>
<protein>
    <recommendedName>
        <fullName evidence="2">protein-tyrosine-phosphatase</fullName>
        <ecNumber evidence="2">3.1.3.48</ecNumber>
    </recommendedName>
</protein>
<evidence type="ECO:0000256" key="6">
    <source>
        <dbReference type="SAM" id="MobiDB-lite"/>
    </source>
</evidence>
<keyword evidence="4" id="KW-0904">Protein phosphatase</keyword>
<evidence type="ECO:0000313" key="9">
    <source>
        <dbReference type="EMBL" id="KAL0922636.1"/>
    </source>
</evidence>
<dbReference type="PROSITE" id="PS50054">
    <property type="entry name" value="TYR_PHOSPHATASE_DUAL"/>
    <property type="match status" value="1"/>
</dbReference>
<feature type="compositionally biased region" description="Low complexity" evidence="6">
    <location>
        <begin position="223"/>
        <end position="234"/>
    </location>
</feature>
<comment type="similarity">
    <text evidence="1">Belongs to the protein-tyrosine phosphatase family. Non-receptor class dual specificity subfamily.</text>
</comment>
<keyword evidence="3" id="KW-0378">Hydrolase</keyword>
<sequence>MFSVRDRLFFGNISAAAEVLQSGSAEITHVLSLLSSASISFFSDWRADVLISTQEVRKVFAGEAGHGLAKNSLSPEKLLYVLELAGPGLKLVRMAVPLRDTEDENLLDYLDVCLDFIDRGRKEGAVLVHCFAGVSRSAAIITAYLMRSEQRSQEDALESLRQSCEFVCPNDGFLEQLKLFEEMGFKVDTASPLYKRFRLKVLGHSYKLGEKVDSSIFEDDPGSVSESSASSTSESAKENQPKTVYRCKKCRRIVALHENVVSHTPGEGETCFEWHKRKSGNPFKRFDEVECSSIFIEPLKWMTSVEEGALEGKLLCIHCEARLGYFNWSGIQCSCGSWITPAFQLHKSRVDICSL</sequence>
<dbReference type="InterPro" id="IPR016130">
    <property type="entry name" value="Tyr_Pase_AS"/>
</dbReference>
<dbReference type="FunFam" id="3.90.190.10:FF:000083">
    <property type="entry name" value="Dual specificity protein phosphatase 12-like"/>
    <property type="match status" value="1"/>
</dbReference>
<name>A0ABD0VDC0_DENTH</name>
<dbReference type="InterPro" id="IPR029021">
    <property type="entry name" value="Prot-tyrosine_phosphatase-like"/>
</dbReference>
<feature type="active site" description="Phosphocysteine intermediate" evidence="5">
    <location>
        <position position="130"/>
    </location>
</feature>
<dbReference type="InterPro" id="IPR020422">
    <property type="entry name" value="TYR_PHOSPHATASE_DUAL_dom"/>
</dbReference>
<organism evidence="9 10">
    <name type="scientific">Dendrobium thyrsiflorum</name>
    <name type="common">Pinecone-like raceme dendrobium</name>
    <name type="synonym">Orchid</name>
    <dbReference type="NCBI Taxonomy" id="117978"/>
    <lineage>
        <taxon>Eukaryota</taxon>
        <taxon>Viridiplantae</taxon>
        <taxon>Streptophyta</taxon>
        <taxon>Embryophyta</taxon>
        <taxon>Tracheophyta</taxon>
        <taxon>Spermatophyta</taxon>
        <taxon>Magnoliopsida</taxon>
        <taxon>Liliopsida</taxon>
        <taxon>Asparagales</taxon>
        <taxon>Orchidaceae</taxon>
        <taxon>Epidendroideae</taxon>
        <taxon>Malaxideae</taxon>
        <taxon>Dendrobiinae</taxon>
        <taxon>Dendrobium</taxon>
    </lineage>
</organism>
<evidence type="ECO:0000259" key="7">
    <source>
        <dbReference type="PROSITE" id="PS50054"/>
    </source>
</evidence>
<evidence type="ECO:0000259" key="8">
    <source>
        <dbReference type="PROSITE" id="PS50056"/>
    </source>
</evidence>
<evidence type="ECO:0000256" key="1">
    <source>
        <dbReference type="ARBA" id="ARBA00008601"/>
    </source>
</evidence>
<dbReference type="InterPro" id="IPR000340">
    <property type="entry name" value="Dual-sp_phosphatase_cat-dom"/>
</dbReference>
<dbReference type="Proteomes" id="UP001552299">
    <property type="component" value="Unassembled WGS sequence"/>
</dbReference>
<dbReference type="Gene3D" id="3.90.190.10">
    <property type="entry name" value="Protein tyrosine phosphatase superfamily"/>
    <property type="match status" value="1"/>
</dbReference>
<dbReference type="PANTHER" id="PTHR45848">
    <property type="entry name" value="DUAL SPECIFICITY PROTEIN PHOSPHATASE 12 FAMILY MEMBER"/>
    <property type="match status" value="1"/>
</dbReference>
<feature type="region of interest" description="Disordered" evidence="6">
    <location>
        <begin position="217"/>
        <end position="237"/>
    </location>
</feature>
<dbReference type="EC" id="3.1.3.48" evidence="2"/>
<dbReference type="GO" id="GO:0004725">
    <property type="term" value="F:protein tyrosine phosphatase activity"/>
    <property type="evidence" value="ECO:0007669"/>
    <property type="project" value="UniProtKB-EC"/>
</dbReference>
<dbReference type="AlphaFoldDB" id="A0ABD0VDC0"/>
<dbReference type="PANTHER" id="PTHR45848:SF4">
    <property type="entry name" value="DUAL SPECIFICITY PROTEIN PHOSPHATASE 12"/>
    <property type="match status" value="1"/>
</dbReference>
<feature type="domain" description="Tyrosine-protein phosphatase" evidence="7">
    <location>
        <begin position="1"/>
        <end position="186"/>
    </location>
</feature>
<reference evidence="9 10" key="1">
    <citation type="journal article" date="2024" name="Plant Biotechnol. J.">
        <title>Dendrobium thyrsiflorum genome and its molecular insights into genes involved in important horticultural traits.</title>
        <authorList>
            <person name="Chen B."/>
            <person name="Wang J.Y."/>
            <person name="Zheng P.J."/>
            <person name="Li K.L."/>
            <person name="Liang Y.M."/>
            <person name="Chen X.F."/>
            <person name="Zhang C."/>
            <person name="Zhao X."/>
            <person name="He X."/>
            <person name="Zhang G.Q."/>
            <person name="Liu Z.J."/>
            <person name="Xu Q."/>
        </authorList>
    </citation>
    <scope>NUCLEOTIDE SEQUENCE [LARGE SCALE GENOMIC DNA]</scope>
    <source>
        <strain evidence="9">GZMU011</strain>
    </source>
</reference>
<dbReference type="CDD" id="cd14520">
    <property type="entry name" value="DSP_DUSP12"/>
    <property type="match status" value="1"/>
</dbReference>
<dbReference type="EMBL" id="JANQDX010000006">
    <property type="protein sequence ID" value="KAL0922636.1"/>
    <property type="molecule type" value="Genomic_DNA"/>
</dbReference>
<feature type="domain" description="Tyrosine specific protein phosphatases" evidence="8">
    <location>
        <begin position="104"/>
        <end position="162"/>
    </location>
</feature>
<accession>A0ABD0VDC0</accession>
<dbReference type="PROSITE" id="PS50056">
    <property type="entry name" value="TYR_PHOSPHATASE_2"/>
    <property type="match status" value="1"/>
</dbReference>
<dbReference type="PIRSF" id="PIRSF000941">
    <property type="entry name" value="DUSP12"/>
    <property type="match status" value="1"/>
</dbReference>
<comment type="caution">
    <text evidence="9">The sequence shown here is derived from an EMBL/GenBank/DDBJ whole genome shotgun (WGS) entry which is preliminary data.</text>
</comment>